<dbReference type="InterPro" id="IPR015424">
    <property type="entry name" value="PyrdxlP-dep_Trfase"/>
</dbReference>
<dbReference type="AlphaFoldDB" id="A0A523URJ1"/>
<comment type="caution">
    <text evidence="1">The sequence shown here is derived from an EMBL/GenBank/DDBJ whole genome shotgun (WGS) entry which is preliminary data.</text>
</comment>
<sequence length="73" mass="8396">MKRKSYSHGGNWREAVKKYGLSPNNILDFSANINPWTSSPGVEEIVKDNLKDIYHYPDPQCIQLIKQISQYLG</sequence>
<reference evidence="1 2" key="1">
    <citation type="submission" date="2019-03" db="EMBL/GenBank/DDBJ databases">
        <title>Metabolic potential of uncultured bacteria and archaea associated with petroleum seepage in deep-sea sediments.</title>
        <authorList>
            <person name="Dong X."/>
            <person name="Hubert C."/>
        </authorList>
    </citation>
    <scope>NUCLEOTIDE SEQUENCE [LARGE SCALE GENOMIC DNA]</scope>
    <source>
        <strain evidence="1">E29_bin78</strain>
    </source>
</reference>
<protein>
    <submittedName>
        <fullName evidence="1">Threonine-phosphate decarboxylase</fullName>
    </submittedName>
</protein>
<proteinExistence type="predicted"/>
<name>A0A523URJ1_UNCAE</name>
<evidence type="ECO:0000313" key="2">
    <source>
        <dbReference type="Proteomes" id="UP000320679"/>
    </source>
</evidence>
<dbReference type="Gene3D" id="3.40.640.10">
    <property type="entry name" value="Type I PLP-dependent aspartate aminotransferase-like (Major domain)"/>
    <property type="match status" value="1"/>
</dbReference>
<dbReference type="Proteomes" id="UP000320679">
    <property type="component" value="Unassembled WGS sequence"/>
</dbReference>
<evidence type="ECO:0000313" key="1">
    <source>
        <dbReference type="EMBL" id="TET44999.1"/>
    </source>
</evidence>
<dbReference type="SUPFAM" id="SSF53383">
    <property type="entry name" value="PLP-dependent transferases"/>
    <property type="match status" value="1"/>
</dbReference>
<dbReference type="InterPro" id="IPR015421">
    <property type="entry name" value="PyrdxlP-dep_Trfase_major"/>
</dbReference>
<gene>
    <name evidence="1" type="ORF">E3J59_04305</name>
</gene>
<feature type="non-terminal residue" evidence="1">
    <location>
        <position position="73"/>
    </location>
</feature>
<dbReference type="EMBL" id="SOJK01000187">
    <property type="protein sequence ID" value="TET44999.1"/>
    <property type="molecule type" value="Genomic_DNA"/>
</dbReference>
<organism evidence="1 2">
    <name type="scientific">Aerophobetes bacterium</name>
    <dbReference type="NCBI Taxonomy" id="2030807"/>
    <lineage>
        <taxon>Bacteria</taxon>
        <taxon>Candidatus Aerophobota</taxon>
    </lineage>
</organism>
<accession>A0A523URJ1</accession>
<dbReference type="Gene3D" id="3.90.1150.10">
    <property type="entry name" value="Aspartate Aminotransferase, domain 1"/>
    <property type="match status" value="1"/>
</dbReference>
<dbReference type="InterPro" id="IPR015422">
    <property type="entry name" value="PyrdxlP-dep_Trfase_small"/>
</dbReference>